<reference evidence="4" key="2">
    <citation type="submission" date="2023-01" db="EMBL/GenBank/DDBJ databases">
        <title>Draft genome sequence of Algimonas ampicilliniresistens strain NBRC 108219.</title>
        <authorList>
            <person name="Sun Q."/>
            <person name="Mori K."/>
        </authorList>
    </citation>
    <scope>NUCLEOTIDE SEQUENCE</scope>
    <source>
        <strain evidence="4">NBRC 108219</strain>
    </source>
</reference>
<evidence type="ECO:0000313" key="5">
    <source>
        <dbReference type="Proteomes" id="UP001161391"/>
    </source>
</evidence>
<keyword evidence="2" id="KW-0378">Hydrolase</keyword>
<proteinExistence type="inferred from homology"/>
<dbReference type="RefSeq" id="WP_284386607.1">
    <property type="nucleotide sequence ID" value="NZ_BSNK01000001.1"/>
</dbReference>
<evidence type="ECO:0000256" key="2">
    <source>
        <dbReference type="ARBA" id="ARBA00022801"/>
    </source>
</evidence>
<organism evidence="4 5">
    <name type="scientific">Algimonas ampicilliniresistens</name>
    <dbReference type="NCBI Taxonomy" id="1298735"/>
    <lineage>
        <taxon>Bacteria</taxon>
        <taxon>Pseudomonadati</taxon>
        <taxon>Pseudomonadota</taxon>
        <taxon>Alphaproteobacteria</taxon>
        <taxon>Maricaulales</taxon>
        <taxon>Robiginitomaculaceae</taxon>
        <taxon>Algimonas</taxon>
    </lineage>
</organism>
<dbReference type="PROSITE" id="PS01227">
    <property type="entry name" value="UPF0012"/>
    <property type="match status" value="1"/>
</dbReference>
<evidence type="ECO:0000259" key="3">
    <source>
        <dbReference type="PROSITE" id="PS50263"/>
    </source>
</evidence>
<dbReference type="Gene3D" id="3.60.110.10">
    <property type="entry name" value="Carbon-nitrogen hydrolase"/>
    <property type="match status" value="1"/>
</dbReference>
<sequence>MKTALLQLTSGTDPDANFQTVAGMVAETDAAFVLTPEMTPLLQKERAALMAAVRPESQTAAPYQSLAKGSGIHLLVGSAAVLRDDGKIANRSLLIDPKGEIVARYDKIHLFEAALPGGESYRESDSYAAGETPTMTQIGDLSLGLSICYDLRFPKLYSGYAKEGVDIITAPSAFTRATGKAHWETLLRARAIESGAWVLAPAQGGRHDDGRRTWGRTMAIAPWGEVAGILDHDAPGILEIEIDGKAVEDARARIPAWRQR</sequence>
<dbReference type="InterPro" id="IPR003010">
    <property type="entry name" value="C-N_Hydrolase"/>
</dbReference>
<reference evidence="4" key="1">
    <citation type="journal article" date="2014" name="Int. J. Syst. Evol. Microbiol.">
        <title>Complete genome of a new Firmicutes species belonging to the dominant human colonic microbiota ('Ruminococcus bicirculans') reveals two chromosomes and a selective capacity to utilize plant glucans.</title>
        <authorList>
            <consortium name="NISC Comparative Sequencing Program"/>
            <person name="Wegmann U."/>
            <person name="Louis P."/>
            <person name="Goesmann A."/>
            <person name="Henrissat B."/>
            <person name="Duncan S.H."/>
            <person name="Flint H.J."/>
        </authorList>
    </citation>
    <scope>NUCLEOTIDE SEQUENCE</scope>
    <source>
        <strain evidence="4">NBRC 108219</strain>
    </source>
</reference>
<dbReference type="InterPro" id="IPR045254">
    <property type="entry name" value="Nit1/2_C-N_Hydrolase"/>
</dbReference>
<dbReference type="PANTHER" id="PTHR23088">
    <property type="entry name" value="NITRILASE-RELATED"/>
    <property type="match status" value="1"/>
</dbReference>
<gene>
    <name evidence="4" type="ORF">GCM10007853_01590</name>
</gene>
<dbReference type="SUPFAM" id="SSF56317">
    <property type="entry name" value="Carbon-nitrogen hydrolase"/>
    <property type="match status" value="1"/>
</dbReference>
<dbReference type="PANTHER" id="PTHR23088:SF27">
    <property type="entry name" value="DEAMINATED GLUTATHIONE AMIDASE"/>
    <property type="match status" value="1"/>
</dbReference>
<evidence type="ECO:0000256" key="1">
    <source>
        <dbReference type="ARBA" id="ARBA00010613"/>
    </source>
</evidence>
<dbReference type="EMBL" id="BSNK01000001">
    <property type="protein sequence ID" value="GLQ22285.1"/>
    <property type="molecule type" value="Genomic_DNA"/>
</dbReference>
<evidence type="ECO:0000313" key="4">
    <source>
        <dbReference type="EMBL" id="GLQ22285.1"/>
    </source>
</evidence>
<name>A0ABQ5V5B8_9PROT</name>
<dbReference type="Proteomes" id="UP001161391">
    <property type="component" value="Unassembled WGS sequence"/>
</dbReference>
<dbReference type="InterPro" id="IPR036526">
    <property type="entry name" value="C-N_Hydrolase_sf"/>
</dbReference>
<feature type="domain" description="CN hydrolase" evidence="3">
    <location>
        <begin position="1"/>
        <end position="244"/>
    </location>
</feature>
<dbReference type="PROSITE" id="PS50263">
    <property type="entry name" value="CN_HYDROLASE"/>
    <property type="match status" value="1"/>
</dbReference>
<protein>
    <submittedName>
        <fullName evidence="4">Amidohydrolase</fullName>
    </submittedName>
</protein>
<accession>A0ABQ5V5B8</accession>
<comment type="similarity">
    <text evidence="1">Belongs to the carbon-nitrogen hydrolase superfamily. NIT1/NIT2 family.</text>
</comment>
<dbReference type="Pfam" id="PF00795">
    <property type="entry name" value="CN_hydrolase"/>
    <property type="match status" value="1"/>
</dbReference>
<dbReference type="InterPro" id="IPR001110">
    <property type="entry name" value="UPF0012_CS"/>
</dbReference>
<dbReference type="CDD" id="cd07572">
    <property type="entry name" value="nit"/>
    <property type="match status" value="1"/>
</dbReference>
<comment type="caution">
    <text evidence="4">The sequence shown here is derived from an EMBL/GenBank/DDBJ whole genome shotgun (WGS) entry which is preliminary data.</text>
</comment>
<keyword evidence="5" id="KW-1185">Reference proteome</keyword>